<feature type="transmembrane region" description="Helical" evidence="5">
    <location>
        <begin position="99"/>
        <end position="120"/>
    </location>
</feature>
<evidence type="ECO:0000256" key="5">
    <source>
        <dbReference type="SAM" id="Phobius"/>
    </source>
</evidence>
<dbReference type="GO" id="GO:0006508">
    <property type="term" value="P:proteolysis"/>
    <property type="evidence" value="ECO:0007669"/>
    <property type="project" value="UniProtKB-KW"/>
</dbReference>
<keyword evidence="3 5" id="KW-1133">Transmembrane helix</keyword>
<evidence type="ECO:0000256" key="3">
    <source>
        <dbReference type="ARBA" id="ARBA00022989"/>
    </source>
</evidence>
<dbReference type="PANTHER" id="PTHR43019">
    <property type="entry name" value="SERINE ENDOPROTEASE DEGS"/>
    <property type="match status" value="1"/>
</dbReference>
<dbReference type="Pfam" id="PF02674">
    <property type="entry name" value="Colicin_V"/>
    <property type="match status" value="1"/>
</dbReference>
<evidence type="ECO:0000313" key="6">
    <source>
        <dbReference type="EMBL" id="MCP2347912.1"/>
    </source>
</evidence>
<dbReference type="EMBL" id="JAMZEC010000001">
    <property type="protein sequence ID" value="MCP2347912.1"/>
    <property type="molecule type" value="Genomic_DNA"/>
</dbReference>
<dbReference type="RefSeq" id="WP_253771229.1">
    <property type="nucleotide sequence ID" value="NZ_BAAAVE010000004.1"/>
</dbReference>
<keyword evidence="6" id="KW-0645">Protease</keyword>
<dbReference type="GO" id="GO:0008233">
    <property type="term" value="F:peptidase activity"/>
    <property type="evidence" value="ECO:0007669"/>
    <property type="project" value="UniProtKB-KW"/>
</dbReference>
<keyword evidence="7" id="KW-1185">Reference proteome</keyword>
<comment type="caution">
    <text evidence="6">The sequence shown here is derived from an EMBL/GenBank/DDBJ whole genome shotgun (WGS) entry which is preliminary data.</text>
</comment>
<feature type="transmembrane region" description="Helical" evidence="5">
    <location>
        <begin position="27"/>
        <end position="47"/>
    </location>
</feature>
<dbReference type="InterPro" id="IPR003825">
    <property type="entry name" value="Colicin-V_CvpA"/>
</dbReference>
<accession>A0ABT1K1N8</accession>
<evidence type="ECO:0000256" key="2">
    <source>
        <dbReference type="ARBA" id="ARBA00022692"/>
    </source>
</evidence>
<feature type="transmembrane region" description="Helical" evidence="5">
    <location>
        <begin position="6"/>
        <end position="22"/>
    </location>
</feature>
<sequence>MRGDLLDLVLLAMAIGFGVSGYRQGFVLGVMSFVGFVGGCVFGVYVAPPVAAALVDGDVMQTLVAVVVVLVAALLGQLVCSTLGAVARSHVRERQRARLLDAIGGTIAGVLSVLAISWMVGSLLVSSTFAPVVEQIRGSLLLSAVDHAMPDGVRAWQKPFKKFIDRSEFPPVLDAIRGDDVTVDVRPPDPAVLNAAGLQQARPGIVQVRGTARSCDKQIEGTGFVFAPDHVMTNAHVVAGVDTALQIIDHTGQSRPATVVRFNPRRDVAILYVPGAGLPPLAFHGEAAKGDDAIVAGYPQGQGYAPRPARIAARKKASIPDIYREKDVTRDVYLIRGTVQPGNSGGPLLTPDGQVLGVVFAAVTGKAETAYALTASEVSADARMAATATAPAGTRGCD</sequence>
<organism evidence="6 7">
    <name type="scientific">Nonomuraea roseoviolacea subsp. carminata</name>
    <dbReference type="NCBI Taxonomy" id="160689"/>
    <lineage>
        <taxon>Bacteria</taxon>
        <taxon>Bacillati</taxon>
        <taxon>Actinomycetota</taxon>
        <taxon>Actinomycetes</taxon>
        <taxon>Streptosporangiales</taxon>
        <taxon>Streptosporangiaceae</taxon>
        <taxon>Nonomuraea</taxon>
    </lineage>
</organism>
<dbReference type="Gene3D" id="2.40.10.10">
    <property type="entry name" value="Trypsin-like serine proteases"/>
    <property type="match status" value="2"/>
</dbReference>
<keyword evidence="4 5" id="KW-0472">Membrane</keyword>
<proteinExistence type="predicted"/>
<keyword evidence="2 5" id="KW-0812">Transmembrane</keyword>
<evidence type="ECO:0000256" key="4">
    <source>
        <dbReference type="ARBA" id="ARBA00023136"/>
    </source>
</evidence>
<dbReference type="NCBIfam" id="NF033740">
    <property type="entry name" value="MarP_fam_protase"/>
    <property type="match status" value="1"/>
</dbReference>
<dbReference type="SUPFAM" id="SSF50494">
    <property type="entry name" value="Trypsin-like serine proteases"/>
    <property type="match status" value="1"/>
</dbReference>
<dbReference type="PANTHER" id="PTHR43019:SF23">
    <property type="entry name" value="PROTEASE DO-LIKE 5, CHLOROPLASTIC"/>
    <property type="match status" value="1"/>
</dbReference>
<comment type="subcellular location">
    <subcellularLocation>
        <location evidence="1">Membrane</location>
        <topology evidence="1">Multi-pass membrane protein</topology>
    </subcellularLocation>
</comment>
<dbReference type="InterPro" id="IPR009003">
    <property type="entry name" value="Peptidase_S1_PA"/>
</dbReference>
<gene>
    <name evidence="6" type="ORF">HD595_004034</name>
</gene>
<reference evidence="6 7" key="1">
    <citation type="submission" date="2022-06" db="EMBL/GenBank/DDBJ databases">
        <title>Sequencing the genomes of 1000 actinobacteria strains.</title>
        <authorList>
            <person name="Klenk H.-P."/>
        </authorList>
    </citation>
    <scope>NUCLEOTIDE SEQUENCE [LARGE SCALE GENOMIC DNA]</scope>
    <source>
        <strain evidence="6 7">DSM 44170</strain>
    </source>
</reference>
<dbReference type="PRINTS" id="PR00834">
    <property type="entry name" value="PROTEASES2C"/>
</dbReference>
<protein>
    <submittedName>
        <fullName evidence="6">S1-C subfamily serine protease</fullName>
    </submittedName>
</protein>
<name>A0ABT1K1N8_9ACTN</name>
<evidence type="ECO:0000313" key="7">
    <source>
        <dbReference type="Proteomes" id="UP001320766"/>
    </source>
</evidence>
<dbReference type="InterPro" id="IPR047680">
    <property type="entry name" value="MarP-like"/>
</dbReference>
<dbReference type="Pfam" id="PF13365">
    <property type="entry name" value="Trypsin_2"/>
    <property type="match status" value="1"/>
</dbReference>
<feature type="transmembrane region" description="Helical" evidence="5">
    <location>
        <begin position="59"/>
        <end position="87"/>
    </location>
</feature>
<evidence type="ECO:0000256" key="1">
    <source>
        <dbReference type="ARBA" id="ARBA00004141"/>
    </source>
</evidence>
<dbReference type="Proteomes" id="UP001320766">
    <property type="component" value="Unassembled WGS sequence"/>
</dbReference>
<dbReference type="InterPro" id="IPR043504">
    <property type="entry name" value="Peptidase_S1_PA_chymotrypsin"/>
</dbReference>
<keyword evidence="6" id="KW-0378">Hydrolase</keyword>
<dbReference type="InterPro" id="IPR001940">
    <property type="entry name" value="Peptidase_S1C"/>
</dbReference>